<dbReference type="SUPFAM" id="SSF56601">
    <property type="entry name" value="beta-lactamase/transpeptidase-like"/>
    <property type="match status" value="1"/>
</dbReference>
<proteinExistence type="predicted"/>
<evidence type="ECO:0008006" key="3">
    <source>
        <dbReference type="Google" id="ProtNLM"/>
    </source>
</evidence>
<sequence length="66" mass="7629">MAVIKLNGKLNYWHGGNNLGYTSSFMIDPDKKFGYVYFTNEDQCNGMKKSWKISVEVIKDYKISVL</sequence>
<gene>
    <name evidence="1" type="ORF">EJ377_01490</name>
</gene>
<name>A0A3S0QHX4_9FLAO</name>
<dbReference type="InterPro" id="IPR012338">
    <property type="entry name" value="Beta-lactam/transpept-like"/>
</dbReference>
<dbReference type="Proteomes" id="UP000276953">
    <property type="component" value="Unassembled WGS sequence"/>
</dbReference>
<dbReference type="AlphaFoldDB" id="A0A3S0QHX4"/>
<evidence type="ECO:0000313" key="2">
    <source>
        <dbReference type="Proteomes" id="UP000276953"/>
    </source>
</evidence>
<accession>A0A3S0QHX4</accession>
<dbReference type="EMBL" id="RYFC01000001">
    <property type="protein sequence ID" value="RTZ49359.1"/>
    <property type="molecule type" value="Genomic_DNA"/>
</dbReference>
<reference evidence="1 2" key="1">
    <citation type="submission" date="2018-12" db="EMBL/GenBank/DDBJ databases">
        <title>Draft Genome Sequence of Chryseobacterium arthrosphaerae strain ED882-96 Isolated from the Blood of a Patient with Liver Cirrhosis in Taiwan.</title>
        <authorList>
            <person name="Lin J.-N."/>
            <person name="Lai C.-H."/>
            <person name="Yang C.-H."/>
            <person name="Huang Y.-H."/>
        </authorList>
    </citation>
    <scope>NUCLEOTIDE SEQUENCE [LARGE SCALE GENOMIC DNA]</scope>
    <source>
        <strain evidence="1 2">ED882-96</strain>
    </source>
</reference>
<organism evidence="1 2">
    <name type="scientific">Chryseobacterium arthrosphaerae</name>
    <dbReference type="NCBI Taxonomy" id="651561"/>
    <lineage>
        <taxon>Bacteria</taxon>
        <taxon>Pseudomonadati</taxon>
        <taxon>Bacteroidota</taxon>
        <taxon>Flavobacteriia</taxon>
        <taxon>Flavobacteriales</taxon>
        <taxon>Weeksellaceae</taxon>
        <taxon>Chryseobacterium group</taxon>
        <taxon>Chryseobacterium</taxon>
    </lineage>
</organism>
<dbReference type="Gene3D" id="3.40.710.10">
    <property type="entry name" value="DD-peptidase/beta-lactamase superfamily"/>
    <property type="match status" value="1"/>
</dbReference>
<comment type="caution">
    <text evidence="1">The sequence shown here is derived from an EMBL/GenBank/DDBJ whole genome shotgun (WGS) entry which is preliminary data.</text>
</comment>
<protein>
    <recommendedName>
        <fullName evidence="3">Beta-lactamase-related domain-containing protein</fullName>
    </recommendedName>
</protein>
<evidence type="ECO:0000313" key="1">
    <source>
        <dbReference type="EMBL" id="RTZ49359.1"/>
    </source>
</evidence>